<gene>
    <name evidence="1" type="ORF">CHS0354_031919</name>
</gene>
<dbReference type="AlphaFoldDB" id="A0AAE0RXK5"/>
<dbReference type="EMBL" id="JAEAOA010001897">
    <property type="protein sequence ID" value="KAK3581571.1"/>
    <property type="molecule type" value="Genomic_DNA"/>
</dbReference>
<keyword evidence="2" id="KW-1185">Reference proteome</keyword>
<name>A0AAE0RXK5_9BIVA</name>
<evidence type="ECO:0000313" key="1">
    <source>
        <dbReference type="EMBL" id="KAK3581571.1"/>
    </source>
</evidence>
<sequence length="380" mass="43454">MESKDENSSEVDKGTDMEDQITTINIDTDSGSYEITEIGSSGVKFLAKTKNGGRTDYIDRDDFNAKKHYSLNGKYLTYTYELGFDFIKPYHCLLSGSCTDQPLDIPDFVDVKPVTITWSGWLDDLSGVGNYQYELFDLIANGSENLMTGNLIAGPTDINGLESRFEITFPNPGAYFVVLTCFDKAGNFKSTRRILLFDDASVVTIQHQYPNLIMSATKETSRLWIIDRPPAIYVKWTNRFINERHHAMKWLNTVNPDPAVSAEYDDREGDRTIEWKTNINAILEFQVKYQIMYGETRIREKDFLKTWNVLAQDTFISEILEDGERINIWVRAYDAVRAYVDDFVYATADSSPPIIQNLWLTRGSFLNVTVHNVLELNAMT</sequence>
<reference evidence="1" key="1">
    <citation type="journal article" date="2021" name="Genome Biol. Evol.">
        <title>A High-Quality Reference Genome for a Parasitic Bivalve with Doubly Uniparental Inheritance (Bivalvia: Unionida).</title>
        <authorList>
            <person name="Smith C.H."/>
        </authorList>
    </citation>
    <scope>NUCLEOTIDE SEQUENCE</scope>
    <source>
        <strain evidence="1">CHS0354</strain>
    </source>
</reference>
<accession>A0AAE0RXK5</accession>
<reference evidence="1" key="2">
    <citation type="journal article" date="2021" name="Genome Biol. Evol.">
        <title>Developing a high-quality reference genome for a parasitic bivalve with doubly uniparental inheritance (Bivalvia: Unionida).</title>
        <authorList>
            <person name="Smith C.H."/>
        </authorList>
    </citation>
    <scope>NUCLEOTIDE SEQUENCE</scope>
    <source>
        <strain evidence="1">CHS0354</strain>
        <tissue evidence="1">Mantle</tissue>
    </source>
</reference>
<organism evidence="1 2">
    <name type="scientific">Potamilus streckersoni</name>
    <dbReference type="NCBI Taxonomy" id="2493646"/>
    <lineage>
        <taxon>Eukaryota</taxon>
        <taxon>Metazoa</taxon>
        <taxon>Spiralia</taxon>
        <taxon>Lophotrochozoa</taxon>
        <taxon>Mollusca</taxon>
        <taxon>Bivalvia</taxon>
        <taxon>Autobranchia</taxon>
        <taxon>Heteroconchia</taxon>
        <taxon>Palaeoheterodonta</taxon>
        <taxon>Unionida</taxon>
        <taxon>Unionoidea</taxon>
        <taxon>Unionidae</taxon>
        <taxon>Ambleminae</taxon>
        <taxon>Lampsilini</taxon>
        <taxon>Potamilus</taxon>
    </lineage>
</organism>
<dbReference type="Proteomes" id="UP001195483">
    <property type="component" value="Unassembled WGS sequence"/>
</dbReference>
<comment type="caution">
    <text evidence="1">The sequence shown here is derived from an EMBL/GenBank/DDBJ whole genome shotgun (WGS) entry which is preliminary data.</text>
</comment>
<proteinExistence type="predicted"/>
<protein>
    <submittedName>
        <fullName evidence="1">Uncharacterized protein</fullName>
    </submittedName>
</protein>
<evidence type="ECO:0000313" key="2">
    <source>
        <dbReference type="Proteomes" id="UP001195483"/>
    </source>
</evidence>
<reference evidence="1" key="3">
    <citation type="submission" date="2023-05" db="EMBL/GenBank/DDBJ databases">
        <authorList>
            <person name="Smith C.H."/>
        </authorList>
    </citation>
    <scope>NUCLEOTIDE SEQUENCE</scope>
    <source>
        <strain evidence="1">CHS0354</strain>
        <tissue evidence="1">Mantle</tissue>
    </source>
</reference>